<accession>A0ABW0QNL7</accession>
<evidence type="ECO:0000313" key="3">
    <source>
        <dbReference type="Proteomes" id="UP001596114"/>
    </source>
</evidence>
<dbReference type="RefSeq" id="WP_377319891.1">
    <property type="nucleotide sequence ID" value="NZ_JBHSNF010000002.1"/>
</dbReference>
<keyword evidence="1" id="KW-0812">Transmembrane</keyword>
<dbReference type="Pfam" id="PF11219">
    <property type="entry name" value="DUF3014"/>
    <property type="match status" value="1"/>
</dbReference>
<evidence type="ECO:0000313" key="2">
    <source>
        <dbReference type="EMBL" id="MFC5526323.1"/>
    </source>
</evidence>
<proteinExistence type="predicted"/>
<dbReference type="Proteomes" id="UP001596114">
    <property type="component" value="Unassembled WGS sequence"/>
</dbReference>
<keyword evidence="3" id="KW-1185">Reference proteome</keyword>
<comment type="caution">
    <text evidence="2">The sequence shown here is derived from an EMBL/GenBank/DDBJ whole genome shotgun (WGS) entry which is preliminary data.</text>
</comment>
<dbReference type="InterPro" id="IPR021382">
    <property type="entry name" value="DUF3014"/>
</dbReference>
<dbReference type="EMBL" id="JBHSNF010000002">
    <property type="protein sequence ID" value="MFC5526323.1"/>
    <property type="molecule type" value="Genomic_DNA"/>
</dbReference>
<keyword evidence="1" id="KW-1133">Transmembrane helix</keyword>
<evidence type="ECO:0000256" key="1">
    <source>
        <dbReference type="SAM" id="Phobius"/>
    </source>
</evidence>
<name>A0ABW0QNL7_9GAMM</name>
<protein>
    <submittedName>
        <fullName evidence="2">DUF3014 domain-containing protein</fullName>
    </submittedName>
</protein>
<feature type="transmembrane region" description="Helical" evidence="1">
    <location>
        <begin position="6"/>
        <end position="28"/>
    </location>
</feature>
<keyword evidence="1" id="KW-0472">Membrane</keyword>
<gene>
    <name evidence="2" type="ORF">ACFPPA_11325</name>
</gene>
<sequence length="283" mass="29423">MSKQASIGSWIGAVVVVLAVVVAGVYLARRAMHLEHQAANVPAAASSAAPSSTAAPIQHPISQANTGPAAASTAALPALDDSDASVASTLARLAGGADLSPLLVRQQIIRHIVATVDAMPRHDLGVGVLPARTPKGAFITAEVDGRKVIGSENAARYAPYMQVVEDADPQALVAWYVQSYPLFQQAYRQLGYPKGYFNDRLIAAIDNLLATPELAQPAALVPSKGFYAYADPALESLSSGQRMLLRSGPANEAKIKAKLRAIRVLLTAQEMPATPASTAAAAG</sequence>
<organism evidence="2 3">
    <name type="scientific">Rhodanobacter ginsengisoli</name>
    <dbReference type="NCBI Taxonomy" id="418646"/>
    <lineage>
        <taxon>Bacteria</taxon>
        <taxon>Pseudomonadati</taxon>
        <taxon>Pseudomonadota</taxon>
        <taxon>Gammaproteobacteria</taxon>
        <taxon>Lysobacterales</taxon>
        <taxon>Rhodanobacteraceae</taxon>
        <taxon>Rhodanobacter</taxon>
    </lineage>
</organism>
<reference evidence="3" key="1">
    <citation type="journal article" date="2019" name="Int. J. Syst. Evol. Microbiol.">
        <title>The Global Catalogue of Microorganisms (GCM) 10K type strain sequencing project: providing services to taxonomists for standard genome sequencing and annotation.</title>
        <authorList>
            <consortium name="The Broad Institute Genomics Platform"/>
            <consortium name="The Broad Institute Genome Sequencing Center for Infectious Disease"/>
            <person name="Wu L."/>
            <person name="Ma J."/>
        </authorList>
    </citation>
    <scope>NUCLEOTIDE SEQUENCE [LARGE SCALE GENOMIC DNA]</scope>
    <source>
        <strain evidence="3">CGMCC 1.16619</strain>
    </source>
</reference>